<comment type="caution">
    <text evidence="2">The sequence shown here is derived from an EMBL/GenBank/DDBJ whole genome shotgun (WGS) entry which is preliminary data.</text>
</comment>
<evidence type="ECO:0000313" key="4">
    <source>
        <dbReference type="Proteomes" id="UP001470230"/>
    </source>
</evidence>
<name>A0ABR2GJR9_9EUKA</name>
<organism evidence="2 4">
    <name type="scientific">Tritrichomonas musculus</name>
    <dbReference type="NCBI Taxonomy" id="1915356"/>
    <lineage>
        <taxon>Eukaryota</taxon>
        <taxon>Metamonada</taxon>
        <taxon>Parabasalia</taxon>
        <taxon>Tritrichomonadida</taxon>
        <taxon>Tritrichomonadidae</taxon>
        <taxon>Tritrichomonas</taxon>
    </lineage>
</organism>
<dbReference type="Proteomes" id="UP001470230">
    <property type="component" value="Unassembled WGS sequence"/>
</dbReference>
<dbReference type="PANTHER" id="PTHR45661">
    <property type="entry name" value="SURFACE ANTIGEN"/>
    <property type="match status" value="1"/>
</dbReference>
<dbReference type="EMBL" id="JAPFFF010000017">
    <property type="protein sequence ID" value="KAK8863966.1"/>
    <property type="molecule type" value="Genomic_DNA"/>
</dbReference>
<accession>A0ABR2GJR9</accession>
<keyword evidence="1" id="KW-0472">Membrane</keyword>
<evidence type="ECO:0000256" key="1">
    <source>
        <dbReference type="SAM" id="Phobius"/>
    </source>
</evidence>
<dbReference type="PANTHER" id="PTHR45661:SF3">
    <property type="entry name" value="IG-LIKE DOMAIN-CONTAINING PROTEIN"/>
    <property type="match status" value="1"/>
</dbReference>
<sequence>MFIGLLIYSIAAYDPYCSSSFYCNELLDGKEIEITGANNDQGRYCKCSNGKNVKVKITVPSVSTELFCQSRDITKVTLDDAVFSIGAGAFYNCINLQTIEFPTDLISIYEGAFESSGITLDALTFTGTYIGPDAFRYCSGLIGTLKLHPETDSQLSIGSSAFENTGISALSITGEVTSIEKDAFKDCTSLAGTVKIPGTVTSFGVAFSNTRITGITLGDGLSSIPTDAFKGISTLTGTVSFPKSVGSIGKSAFEGTSITSIAFGDDPSLTIIHDKAFYGTPLNANGFNQIQLPSSLTSIGVSAFENSLFSGTITVGNSLTTINKNAFCNVSRLTCFSTNTRNGNVFPNTIKTIDDYAFDDTGLTGTISFGTATLTRIGKYAFEGLTITGSLKIELQDSNSVIDQHAFLNSGINEEIEISGDGTIKDYAFEGLTFNTLTISDATIDGKAFIKCTISQGMSFSKATISSDAFIKGKYTGTSDVLFYGSTVGTYAFNTFQMSTCTIKITDTTLQERAFESMIGTPRLVFDHDDEEYEDQEFIIGNHAFYGTRITGDANHNLIIPESVKTIDEYAFALCKGLTGDLIINSTIVSDYAFYYSGFTGLLRLNPNVKHLTTFDNQQEKTGNAHTFEGCRFDSLWLNNTGSIPDRAFYLMDSIKGQLYFPETIVSIGDEAFLGLKGVTRLEFEKNPNVNLVLSKGCFAKCSGISNNLEFDRKITYGDELIPNYAFYKCTKLPSITFHKELKRIGEYSFYECTSLNSLDLPLELIIIGTHAFYGCSNLKGDLLIPPLITGKSVPLNGFSYLSLGSHVFDGCGFDKNLDASHLQTIPSYAFRQCKFINSINIPAATSIGSYAFYGCEGFTELHLYEEISSTSTINDHAFHGCSHLKTMTGFERVTTLSEGAFYGCSELTGSLNFHPNLGSISDYIFYDCKALDGTITWPDDIDEIGSYSFYGCSSLTGDLNLPEDVVTVGEYAFSGCSKLTGPLIFKSIQYIQKYAFDGCSGLSGTLRIPSTFIEIERYAFNKCSGFSDLLHIDASNSVETVENGKPVMAANQPTIRHHAFNDCSGFKGGSLSIFIENEEEQYDISTYQLSPYYRYKYFLRIENDAFEGTKFKNVYYNGRFDPDCDYDIGISQIKGIHTSSNYANKTFCGNPIHKSKLSGGAIAGIVIACVVVVAIIVALIVFFILRNKKNKDQSEGEVEMNGDP</sequence>
<protein>
    <recommendedName>
        <fullName evidence="5">Surface antigen BspA-like</fullName>
    </recommendedName>
</protein>
<dbReference type="InterPro" id="IPR053139">
    <property type="entry name" value="Surface_bspA-like"/>
</dbReference>
<evidence type="ECO:0008006" key="5">
    <source>
        <dbReference type="Google" id="ProtNLM"/>
    </source>
</evidence>
<dbReference type="Gene3D" id="3.80.10.10">
    <property type="entry name" value="Ribonuclease Inhibitor"/>
    <property type="match status" value="5"/>
</dbReference>
<dbReference type="Pfam" id="PF13306">
    <property type="entry name" value="LRR_5"/>
    <property type="match status" value="8"/>
</dbReference>
<evidence type="ECO:0000313" key="2">
    <source>
        <dbReference type="EMBL" id="KAK8834169.1"/>
    </source>
</evidence>
<keyword evidence="1" id="KW-0812">Transmembrane</keyword>
<proteinExistence type="predicted"/>
<dbReference type="EMBL" id="JAPFFF010000483">
    <property type="protein sequence ID" value="KAK8834169.1"/>
    <property type="molecule type" value="Genomic_DNA"/>
</dbReference>
<dbReference type="InterPro" id="IPR032675">
    <property type="entry name" value="LRR_dom_sf"/>
</dbReference>
<dbReference type="InterPro" id="IPR026906">
    <property type="entry name" value="LRR_5"/>
</dbReference>
<dbReference type="SUPFAM" id="SSF52058">
    <property type="entry name" value="L domain-like"/>
    <property type="match status" value="1"/>
</dbReference>
<reference evidence="2 4" key="1">
    <citation type="submission" date="2024-04" db="EMBL/GenBank/DDBJ databases">
        <title>Tritrichomonas musculus Genome.</title>
        <authorList>
            <person name="Alves-Ferreira E."/>
            <person name="Grigg M."/>
            <person name="Lorenzi H."/>
            <person name="Galac M."/>
        </authorList>
    </citation>
    <scope>NUCLEOTIDE SEQUENCE [LARGE SCALE GENOMIC DNA]</scope>
    <source>
        <strain evidence="2 4">EAF2021</strain>
    </source>
</reference>
<gene>
    <name evidence="3" type="ORF">M9Y10_011660</name>
    <name evidence="2" type="ORF">M9Y10_033249</name>
</gene>
<keyword evidence="4" id="KW-1185">Reference proteome</keyword>
<keyword evidence="1" id="KW-1133">Transmembrane helix</keyword>
<feature type="transmembrane region" description="Helical" evidence="1">
    <location>
        <begin position="1162"/>
        <end position="1186"/>
    </location>
</feature>
<evidence type="ECO:0000313" key="3">
    <source>
        <dbReference type="EMBL" id="KAK8863966.1"/>
    </source>
</evidence>